<dbReference type="Proteomes" id="UP000199045">
    <property type="component" value="Unassembled WGS sequence"/>
</dbReference>
<dbReference type="CDD" id="cd04196">
    <property type="entry name" value="GT_2_like_d"/>
    <property type="match status" value="1"/>
</dbReference>
<evidence type="ECO:0000313" key="3">
    <source>
        <dbReference type="Proteomes" id="UP000199045"/>
    </source>
</evidence>
<name>A0A1G7U9J1_CHIFI</name>
<accession>A0A1G7U9J1</accession>
<keyword evidence="2" id="KW-0808">Transferase</keyword>
<dbReference type="Gene3D" id="3.90.550.10">
    <property type="entry name" value="Spore Coat Polysaccharide Biosynthesis Protein SpsA, Chain A"/>
    <property type="match status" value="1"/>
</dbReference>
<dbReference type="PANTHER" id="PTHR22916:SF3">
    <property type="entry name" value="UDP-GLCNAC:BETAGAL BETA-1,3-N-ACETYLGLUCOSAMINYLTRANSFERASE-LIKE PROTEIN 1"/>
    <property type="match status" value="1"/>
</dbReference>
<dbReference type="AlphaFoldDB" id="A0A1G7U9J1"/>
<sequence>MSGEIKQLPLVSIVMATYNGAKFLEAQMDSLLAQTYPNIEIVAVDDCSKDNTFEILERYAAKHSHIRVFRNASNLGYTRNFEKAVSLATGEYISFSDQDDIWKPEKTALLMNAIGDHPMIYSDSQLVSEDLQPLWKHSDLKHQTPFDSCLYFATDNCVAGHSLIMKRAIAVAAMPYPTEAAYDLWLPFFATLHGEIQYINTAFVQWRQHTSNITGGKLDKKAKLRDTRTIFSMFRDACPAALDKERKIFQELYESYESYSLSNNFKRMLLFFRHQRYFLGMKKRNAFRKFLFCVKMFFKMRPHA</sequence>
<dbReference type="RefSeq" id="WP_089834458.1">
    <property type="nucleotide sequence ID" value="NZ_FNBN01000004.1"/>
</dbReference>
<evidence type="ECO:0000259" key="1">
    <source>
        <dbReference type="Pfam" id="PF00535"/>
    </source>
</evidence>
<reference evidence="2 3" key="1">
    <citation type="submission" date="2016-10" db="EMBL/GenBank/DDBJ databases">
        <authorList>
            <person name="de Groot N.N."/>
        </authorList>
    </citation>
    <scope>NUCLEOTIDE SEQUENCE [LARGE SCALE GENOMIC DNA]</scope>
    <source>
        <strain evidence="2 3">DSM 527</strain>
    </source>
</reference>
<proteinExistence type="predicted"/>
<evidence type="ECO:0000313" key="2">
    <source>
        <dbReference type="EMBL" id="SDG44285.1"/>
    </source>
</evidence>
<protein>
    <submittedName>
        <fullName evidence="2">Glycosyltransferase involved in cell wall bisynthesis</fullName>
    </submittedName>
</protein>
<dbReference type="InterPro" id="IPR001173">
    <property type="entry name" value="Glyco_trans_2-like"/>
</dbReference>
<gene>
    <name evidence="2" type="ORF">SAMN04488121_104284</name>
</gene>
<dbReference type="InterPro" id="IPR029044">
    <property type="entry name" value="Nucleotide-diphossugar_trans"/>
</dbReference>
<dbReference type="STRING" id="104663.SAMN04488121_104284"/>
<feature type="domain" description="Glycosyltransferase 2-like" evidence="1">
    <location>
        <begin position="12"/>
        <end position="154"/>
    </location>
</feature>
<dbReference type="PANTHER" id="PTHR22916">
    <property type="entry name" value="GLYCOSYLTRANSFERASE"/>
    <property type="match status" value="1"/>
</dbReference>
<organism evidence="2 3">
    <name type="scientific">Chitinophaga filiformis</name>
    <name type="common">Myxococcus filiformis</name>
    <name type="synonym">Flexibacter filiformis</name>
    <dbReference type="NCBI Taxonomy" id="104663"/>
    <lineage>
        <taxon>Bacteria</taxon>
        <taxon>Pseudomonadati</taxon>
        <taxon>Bacteroidota</taxon>
        <taxon>Chitinophagia</taxon>
        <taxon>Chitinophagales</taxon>
        <taxon>Chitinophagaceae</taxon>
        <taxon>Chitinophaga</taxon>
    </lineage>
</organism>
<dbReference type="OrthoDB" id="9802649at2"/>
<dbReference type="EMBL" id="FNBN01000004">
    <property type="protein sequence ID" value="SDG44285.1"/>
    <property type="molecule type" value="Genomic_DNA"/>
</dbReference>
<dbReference type="SUPFAM" id="SSF53448">
    <property type="entry name" value="Nucleotide-diphospho-sugar transferases"/>
    <property type="match status" value="1"/>
</dbReference>
<dbReference type="Pfam" id="PF00535">
    <property type="entry name" value="Glycos_transf_2"/>
    <property type="match status" value="1"/>
</dbReference>
<dbReference type="GO" id="GO:0016758">
    <property type="term" value="F:hexosyltransferase activity"/>
    <property type="evidence" value="ECO:0007669"/>
    <property type="project" value="UniProtKB-ARBA"/>
</dbReference>